<protein>
    <recommendedName>
        <fullName evidence="6">HD/PDEase domain-containing protein</fullName>
    </recommendedName>
</protein>
<dbReference type="CDD" id="cd23507">
    <property type="entry name" value="hydrophobin_I"/>
    <property type="match status" value="1"/>
</dbReference>
<evidence type="ECO:0000313" key="8">
    <source>
        <dbReference type="Proteomes" id="UP000292702"/>
    </source>
</evidence>
<dbReference type="Proteomes" id="UP000292702">
    <property type="component" value="Unassembled WGS sequence"/>
</dbReference>
<reference evidence="7 8" key="1">
    <citation type="submission" date="2018-11" db="EMBL/GenBank/DDBJ databases">
        <title>Genome assembly of Steccherinum ochraceum LE-BIN_3174, the white-rot fungus of the Steccherinaceae family (The Residual Polyporoid clade, Polyporales, Basidiomycota).</title>
        <authorList>
            <person name="Fedorova T.V."/>
            <person name="Glazunova O.A."/>
            <person name="Landesman E.O."/>
            <person name="Moiseenko K.V."/>
            <person name="Psurtseva N.V."/>
            <person name="Savinova O.S."/>
            <person name="Shakhova N.V."/>
            <person name="Tyazhelova T.V."/>
            <person name="Vasina D.V."/>
        </authorList>
    </citation>
    <scope>NUCLEOTIDE SEQUENCE [LARGE SCALE GENOMIC DNA]</scope>
    <source>
        <strain evidence="7 8">LE-BIN_3174</strain>
    </source>
</reference>
<organism evidence="7 8">
    <name type="scientific">Steccherinum ochraceum</name>
    <dbReference type="NCBI Taxonomy" id="92696"/>
    <lineage>
        <taxon>Eukaryota</taxon>
        <taxon>Fungi</taxon>
        <taxon>Dikarya</taxon>
        <taxon>Basidiomycota</taxon>
        <taxon>Agaricomycotina</taxon>
        <taxon>Agaricomycetes</taxon>
        <taxon>Polyporales</taxon>
        <taxon>Steccherinaceae</taxon>
        <taxon>Steccherinum</taxon>
    </lineage>
</organism>
<proteinExistence type="inferred from homology"/>
<dbReference type="PANTHER" id="PTHR33594">
    <property type="entry name" value="SUPERFAMILY HYDROLASE, PUTATIVE (AFU_ORTHOLOGUE AFUA_1G03035)-RELATED"/>
    <property type="match status" value="1"/>
</dbReference>
<comment type="similarity">
    <text evidence="2">Belongs to the fungal hydrophobin family.</text>
</comment>
<dbReference type="Gene3D" id="1.10.3210.50">
    <property type="match status" value="2"/>
</dbReference>
<feature type="domain" description="HD/PDEase" evidence="6">
    <location>
        <begin position="9"/>
        <end position="148"/>
    </location>
</feature>
<keyword evidence="5" id="KW-1015">Disulfide bond</keyword>
<dbReference type="CDD" id="cd00077">
    <property type="entry name" value="HDc"/>
    <property type="match status" value="1"/>
</dbReference>
<dbReference type="InterPro" id="IPR003607">
    <property type="entry name" value="HD/PDEase_dom"/>
</dbReference>
<name>A0A4R0RCR0_9APHY</name>
<dbReference type="Pfam" id="PF01185">
    <property type="entry name" value="Hydrophobin"/>
    <property type="match status" value="1"/>
</dbReference>
<dbReference type="STRING" id="92696.A0A4R0RCR0"/>
<evidence type="ECO:0000256" key="2">
    <source>
        <dbReference type="ARBA" id="ARBA00010446"/>
    </source>
</evidence>
<evidence type="ECO:0000256" key="5">
    <source>
        <dbReference type="ARBA" id="ARBA00023157"/>
    </source>
</evidence>
<evidence type="ECO:0000259" key="6">
    <source>
        <dbReference type="SMART" id="SM00471"/>
    </source>
</evidence>
<dbReference type="OrthoDB" id="16547at2759"/>
<comment type="caution">
    <text evidence="7">The sequence shown here is derived from an EMBL/GenBank/DDBJ whole genome shotgun (WGS) entry which is preliminary data.</text>
</comment>
<gene>
    <name evidence="7" type="ORF">EIP91_003045</name>
</gene>
<dbReference type="EMBL" id="RWJN01000196">
    <property type="protein sequence ID" value="TCD65152.1"/>
    <property type="molecule type" value="Genomic_DNA"/>
</dbReference>
<dbReference type="AlphaFoldDB" id="A0A4R0RCR0"/>
<evidence type="ECO:0000313" key="7">
    <source>
        <dbReference type="EMBL" id="TCD65152.1"/>
    </source>
</evidence>
<keyword evidence="8" id="KW-1185">Reference proteome</keyword>
<dbReference type="SMART" id="SM00075">
    <property type="entry name" value="HYDRO"/>
    <property type="match status" value="1"/>
</dbReference>
<keyword evidence="3" id="KW-0134">Cell wall</keyword>
<dbReference type="InterPro" id="IPR001338">
    <property type="entry name" value="Class_I_Hydrophobin"/>
</dbReference>
<evidence type="ECO:0000256" key="4">
    <source>
        <dbReference type="ARBA" id="ARBA00022525"/>
    </source>
</evidence>
<dbReference type="PANTHER" id="PTHR33594:SF1">
    <property type="entry name" value="HD_PDEASE DOMAIN-CONTAINING PROTEIN"/>
    <property type="match status" value="1"/>
</dbReference>
<comment type="subcellular location">
    <subcellularLocation>
        <location evidence="1">Secreted</location>
        <location evidence="1">Cell wall</location>
    </subcellularLocation>
</comment>
<dbReference type="GO" id="GO:0009277">
    <property type="term" value="C:fungal-type cell wall"/>
    <property type="evidence" value="ECO:0007669"/>
    <property type="project" value="InterPro"/>
</dbReference>
<sequence length="302" mass="32398">MTETMARYDSSHDAYHVQRVRRTALSIARQVSSDPASKRSDLLTVELAALLHDVLDKKYVPAEQAADPYAFFLPYFQQWASEGGADLVADGRARDIARIIDNVSWSTEKRLRVAGLITPWHRECVELHCVQDADRLDAIGAFGACLPVYCPLSGSQAPDPFPLSSESSANLPACIMRCAAFSTVSSRPLHTPTQDPAQSSSAIQHFHDKLLHIKDHLKTVPGKRMAEKRHQFPAGAPAAAGPLGLLGIVLQDLNVPVGLTCDPISVLGIGSSSACSAQTVCCEDNSFSGIVALGCTPINVGL</sequence>
<keyword evidence="4" id="KW-0964">Secreted</keyword>
<dbReference type="SUPFAM" id="SSF109604">
    <property type="entry name" value="HD-domain/PDEase-like"/>
    <property type="match status" value="1"/>
</dbReference>
<evidence type="ECO:0000256" key="1">
    <source>
        <dbReference type="ARBA" id="ARBA00004191"/>
    </source>
</evidence>
<dbReference type="SMART" id="SM00471">
    <property type="entry name" value="HDc"/>
    <property type="match status" value="1"/>
</dbReference>
<dbReference type="GO" id="GO:0005199">
    <property type="term" value="F:structural constituent of cell wall"/>
    <property type="evidence" value="ECO:0007669"/>
    <property type="project" value="InterPro"/>
</dbReference>
<evidence type="ECO:0000256" key="3">
    <source>
        <dbReference type="ARBA" id="ARBA00022512"/>
    </source>
</evidence>
<accession>A0A4R0RCR0</accession>